<dbReference type="SUPFAM" id="SSF63763">
    <property type="entry name" value="SAND domain-like"/>
    <property type="match status" value="1"/>
</dbReference>
<gene>
    <name evidence="12" type="primary">SP110</name>
</gene>
<dbReference type="GO" id="GO:0008270">
    <property type="term" value="F:zinc ion binding"/>
    <property type="evidence" value="ECO:0007669"/>
    <property type="project" value="UniProtKB-KW"/>
</dbReference>
<accession>A0A8C4LHI0</accession>
<dbReference type="InterPro" id="IPR036427">
    <property type="entry name" value="Bromodomain-like_sf"/>
</dbReference>
<dbReference type="FunFam" id="1.20.920.10:FF:000028">
    <property type="entry name" value="Nuclear autoantigen Sp-100"/>
    <property type="match status" value="1"/>
</dbReference>
<dbReference type="SMART" id="SM00249">
    <property type="entry name" value="PHD"/>
    <property type="match status" value="1"/>
</dbReference>
<dbReference type="SUPFAM" id="SSF47370">
    <property type="entry name" value="Bromodomain"/>
    <property type="match status" value="1"/>
</dbReference>
<dbReference type="Gene3D" id="3.30.40.10">
    <property type="entry name" value="Zinc/RING finger domain, C3HC4 (zinc finger)"/>
    <property type="match status" value="1"/>
</dbReference>
<dbReference type="PROSITE" id="PS50864">
    <property type="entry name" value="SAND"/>
    <property type="match status" value="1"/>
</dbReference>
<evidence type="ECO:0000259" key="9">
    <source>
        <dbReference type="PROSITE" id="PS50016"/>
    </source>
</evidence>
<dbReference type="PANTHER" id="PTHR46386:SF7">
    <property type="entry name" value="SP110 NUCLEAR BODY PROTEIN"/>
    <property type="match status" value="1"/>
</dbReference>
<dbReference type="FunFam" id="3.30.40.10:FF:000294">
    <property type="entry name" value="Nuclear autoantigen Sp-100"/>
    <property type="match status" value="1"/>
</dbReference>
<dbReference type="AlphaFoldDB" id="A0A8C4LHI0"/>
<dbReference type="Gene3D" id="3.10.390.10">
    <property type="entry name" value="SAND domain-like"/>
    <property type="match status" value="1"/>
</dbReference>
<feature type="compositionally biased region" description="Basic residues" evidence="8">
    <location>
        <begin position="261"/>
        <end position="270"/>
    </location>
</feature>
<evidence type="ECO:0000313" key="12">
    <source>
        <dbReference type="Ensembl" id="ENSEASP00005012051.1"/>
    </source>
</evidence>
<dbReference type="Gene3D" id="1.20.920.10">
    <property type="entry name" value="Bromodomain-like"/>
    <property type="match status" value="1"/>
</dbReference>
<dbReference type="SUPFAM" id="SSF57903">
    <property type="entry name" value="FYVE/PHD zinc finger"/>
    <property type="match status" value="1"/>
</dbReference>
<dbReference type="InterPro" id="IPR019787">
    <property type="entry name" value="Znf_PHD-finger"/>
</dbReference>
<proteinExistence type="predicted"/>
<feature type="region of interest" description="Disordered" evidence="8">
    <location>
        <begin position="123"/>
        <end position="223"/>
    </location>
</feature>
<evidence type="ECO:0000259" key="10">
    <source>
        <dbReference type="PROSITE" id="PS50864"/>
    </source>
</evidence>
<keyword evidence="4" id="KW-0862">Zinc</keyword>
<dbReference type="CDD" id="cd15626">
    <property type="entry name" value="PHD_SP110_140"/>
    <property type="match status" value="1"/>
</dbReference>
<feature type="compositionally biased region" description="Pro residues" evidence="8">
    <location>
        <begin position="135"/>
        <end position="150"/>
    </location>
</feature>
<dbReference type="InterPro" id="IPR000770">
    <property type="entry name" value="SAND_dom"/>
</dbReference>
<keyword evidence="2" id="KW-0479">Metal-binding</keyword>
<name>A0A8C4LHI0_EQUAS</name>
<feature type="region of interest" description="Disordered" evidence="8">
    <location>
        <begin position="261"/>
        <end position="372"/>
    </location>
</feature>
<dbReference type="GO" id="GO:0000981">
    <property type="term" value="F:DNA-binding transcription factor activity, RNA polymerase II-specific"/>
    <property type="evidence" value="ECO:0007669"/>
    <property type="project" value="TreeGrafter"/>
</dbReference>
<feature type="domain" description="HSR" evidence="11">
    <location>
        <begin position="1"/>
        <end position="105"/>
    </location>
</feature>
<dbReference type="InterPro" id="IPR010919">
    <property type="entry name" value="SAND-like_dom_sf"/>
</dbReference>
<keyword evidence="5" id="KW-0103">Bromodomain</keyword>
<sequence>MTRALEEALLQHFICQKLQISYAIDKTFPFFEGLRDSSFITERMYRESLEAHSNQVPVSRLVYNILTKLEKTFNLSLLEMLFSRINLCEYPKLKTILESFKNVVTSYGGGSRTTPILLEVPANPAERSSHKALLPLPPTQHPPPKGPPCAPRVSEPGASTQHSVEIPDEPPSPSGPAVARPKVAQEERITPASSDNLKPQIKVKEDTQEMPCAPSGPVQGKRDLDELSSSMLVAIKDDLYPFFLGKKRKRNVWSIPKKRYQKKSLPKGKTRLQEETGDFSFSPGDEIQEKLQVVDQATQKKDDTTRNSKVTTRVQKARTGCAQTSGPEEVSDDASEVNEGRRPQEPPSTPPGIMHDPMDNGSKQSLGISPGKKRTSSAVHEIQQKLQVMDQATQRMDDSTGNSEVMARVQKARTGCVQMSASEDEAGNGICRLNAQCGRVCHGAEQLEDETVDFHSSELPVTCGEAKGILYKEKLEQGVSEKCIQNEKGVWFTPKEFEAEGKRAHAKNWKRSVHCGGKTLEQLLKKRLLHCPSRKSLKRERENSKECEVCCRGGPLLCCDTCLRAFHEDCHIPPAEAERSPWSCTFCRMRESSGSQQCHRESEVLARRMRPEEQLKCEFLLLKAYCHPQSSFFAETPCNIRDYGEPFKEAMWLDLVKERLTEKIYTVEWFVRDMRLIFRNHKTFYKASSFGQVGLDLEAEFEKDLKDVLIFHK</sequence>
<dbReference type="InterPro" id="IPR001487">
    <property type="entry name" value="Bromodomain"/>
</dbReference>
<feature type="domain" description="PHD-type" evidence="9">
    <location>
        <begin position="544"/>
        <end position="590"/>
    </location>
</feature>
<dbReference type="InterPro" id="IPR001965">
    <property type="entry name" value="Znf_PHD"/>
</dbReference>
<dbReference type="SMART" id="SM00297">
    <property type="entry name" value="BROMO"/>
    <property type="match status" value="1"/>
</dbReference>
<evidence type="ECO:0000256" key="4">
    <source>
        <dbReference type="ARBA" id="ARBA00022833"/>
    </source>
</evidence>
<dbReference type="PROSITE" id="PS51414">
    <property type="entry name" value="HSR"/>
    <property type="match status" value="1"/>
</dbReference>
<protein>
    <submittedName>
        <fullName evidence="12">SP110 nuclear body protein</fullName>
    </submittedName>
</protein>
<reference evidence="12" key="1">
    <citation type="submission" date="2023-03" db="UniProtKB">
        <authorList>
            <consortium name="Ensembl"/>
        </authorList>
    </citation>
    <scope>IDENTIFICATION</scope>
</reference>
<dbReference type="PROSITE" id="PS01359">
    <property type="entry name" value="ZF_PHD_1"/>
    <property type="match status" value="1"/>
</dbReference>
<dbReference type="InterPro" id="IPR013083">
    <property type="entry name" value="Znf_RING/FYVE/PHD"/>
</dbReference>
<dbReference type="CDD" id="cd05501">
    <property type="entry name" value="Bromo_SP100C_like"/>
    <property type="match status" value="1"/>
</dbReference>
<feature type="domain" description="SAND" evidence="10">
    <location>
        <begin position="449"/>
        <end position="530"/>
    </location>
</feature>
<dbReference type="Pfam" id="PF03172">
    <property type="entry name" value="HSR"/>
    <property type="match status" value="1"/>
</dbReference>
<dbReference type="InterPro" id="IPR030411">
    <property type="entry name" value="Sp140_Bromo"/>
</dbReference>
<dbReference type="InterPro" id="IPR004865">
    <property type="entry name" value="HSR_dom"/>
</dbReference>
<keyword evidence="3 7" id="KW-0863">Zinc-finger</keyword>
<organism evidence="12">
    <name type="scientific">Equus asinus asinus</name>
    <dbReference type="NCBI Taxonomy" id="83772"/>
    <lineage>
        <taxon>Eukaryota</taxon>
        <taxon>Metazoa</taxon>
        <taxon>Chordata</taxon>
        <taxon>Craniata</taxon>
        <taxon>Vertebrata</taxon>
        <taxon>Euteleostomi</taxon>
        <taxon>Mammalia</taxon>
        <taxon>Eutheria</taxon>
        <taxon>Laurasiatheria</taxon>
        <taxon>Perissodactyla</taxon>
        <taxon>Equidae</taxon>
        <taxon>Equus</taxon>
    </lineage>
</organism>
<evidence type="ECO:0000259" key="11">
    <source>
        <dbReference type="PROSITE" id="PS51414"/>
    </source>
</evidence>
<dbReference type="SMART" id="SM00258">
    <property type="entry name" value="SAND"/>
    <property type="match status" value="1"/>
</dbReference>
<evidence type="ECO:0000256" key="5">
    <source>
        <dbReference type="ARBA" id="ARBA00023117"/>
    </source>
</evidence>
<dbReference type="PROSITE" id="PS50016">
    <property type="entry name" value="ZF_PHD_2"/>
    <property type="match status" value="1"/>
</dbReference>
<dbReference type="GO" id="GO:0031981">
    <property type="term" value="C:nuclear lumen"/>
    <property type="evidence" value="ECO:0007669"/>
    <property type="project" value="UniProtKB-ARBA"/>
</dbReference>
<keyword evidence="6" id="KW-0238">DNA-binding</keyword>
<dbReference type="InterPro" id="IPR019786">
    <property type="entry name" value="Zinc_finger_PHD-type_CS"/>
</dbReference>
<dbReference type="InterPro" id="IPR011011">
    <property type="entry name" value="Znf_FYVE_PHD"/>
</dbReference>
<dbReference type="PANTHER" id="PTHR46386">
    <property type="entry name" value="NUCLEAR BODY PROTEIN SP140"/>
    <property type="match status" value="1"/>
</dbReference>
<evidence type="ECO:0000256" key="1">
    <source>
        <dbReference type="ARBA" id="ARBA00022553"/>
    </source>
</evidence>
<evidence type="ECO:0000256" key="7">
    <source>
        <dbReference type="PROSITE-ProRule" id="PRU00146"/>
    </source>
</evidence>
<dbReference type="InterPro" id="IPR043563">
    <property type="entry name" value="Sp110/Sp140/Sp140L-like"/>
</dbReference>
<evidence type="ECO:0000256" key="6">
    <source>
        <dbReference type="ARBA" id="ARBA00023125"/>
    </source>
</evidence>
<evidence type="ECO:0000256" key="2">
    <source>
        <dbReference type="ARBA" id="ARBA00022723"/>
    </source>
</evidence>
<dbReference type="Pfam" id="PF01342">
    <property type="entry name" value="SAND"/>
    <property type="match status" value="1"/>
</dbReference>
<evidence type="ECO:0000256" key="3">
    <source>
        <dbReference type="ARBA" id="ARBA00022771"/>
    </source>
</evidence>
<keyword evidence="1" id="KW-0597">Phosphoprotein</keyword>
<dbReference type="GO" id="GO:0003677">
    <property type="term" value="F:DNA binding"/>
    <property type="evidence" value="ECO:0007669"/>
    <property type="project" value="UniProtKB-KW"/>
</dbReference>
<dbReference type="Ensembl" id="ENSEAST00005013093.1">
    <property type="protein sequence ID" value="ENSEASP00005012051.1"/>
    <property type="gene ID" value="ENSEASG00005008425.1"/>
</dbReference>
<evidence type="ECO:0000256" key="8">
    <source>
        <dbReference type="SAM" id="MobiDB-lite"/>
    </source>
</evidence>